<dbReference type="InterPro" id="IPR001789">
    <property type="entry name" value="Sig_transdc_resp-reg_receiver"/>
</dbReference>
<dbReference type="SUPFAM" id="SSF46894">
    <property type="entry name" value="C-terminal effector domain of the bipartite response regulators"/>
    <property type="match status" value="1"/>
</dbReference>
<dbReference type="GO" id="GO:0000160">
    <property type="term" value="P:phosphorelay signal transduction system"/>
    <property type="evidence" value="ECO:0007669"/>
    <property type="project" value="InterPro"/>
</dbReference>
<dbReference type="AlphaFoldDB" id="A0A7X6QZN1"/>
<gene>
    <name evidence="8" type="ORF">HGA03_11670</name>
</gene>
<feature type="modified residue" description="4-aspartylphosphate" evidence="5">
    <location>
        <position position="56"/>
    </location>
</feature>
<reference evidence="8 9" key="1">
    <citation type="submission" date="2020-04" db="EMBL/GenBank/DDBJ databases">
        <title>MicrobeNet Type strains.</title>
        <authorList>
            <person name="Nicholson A.C."/>
        </authorList>
    </citation>
    <scope>NUCLEOTIDE SEQUENCE [LARGE SCALE GENOMIC DNA]</scope>
    <source>
        <strain evidence="8 9">ATCC BAA-788</strain>
    </source>
</reference>
<dbReference type="InterPro" id="IPR000792">
    <property type="entry name" value="Tscrpt_reg_LuxR_C"/>
</dbReference>
<dbReference type="Gene3D" id="1.10.10.10">
    <property type="entry name" value="Winged helix-like DNA-binding domain superfamily/Winged helix DNA-binding domain"/>
    <property type="match status" value="1"/>
</dbReference>
<keyword evidence="2" id="KW-0805">Transcription regulation</keyword>
<dbReference type="PROSITE" id="PS50043">
    <property type="entry name" value="HTH_LUXR_2"/>
    <property type="match status" value="1"/>
</dbReference>
<dbReference type="PANTHER" id="PTHR43214">
    <property type="entry name" value="TWO-COMPONENT RESPONSE REGULATOR"/>
    <property type="match status" value="1"/>
</dbReference>
<dbReference type="Pfam" id="PF00196">
    <property type="entry name" value="GerE"/>
    <property type="match status" value="1"/>
</dbReference>
<accession>A0A7X6QZN1</accession>
<dbReference type="CDD" id="cd17535">
    <property type="entry name" value="REC_NarL-like"/>
    <property type="match status" value="1"/>
</dbReference>
<evidence type="ECO:0000256" key="3">
    <source>
        <dbReference type="ARBA" id="ARBA00023125"/>
    </source>
</evidence>
<dbReference type="GO" id="GO:0006355">
    <property type="term" value="P:regulation of DNA-templated transcription"/>
    <property type="evidence" value="ECO:0007669"/>
    <property type="project" value="InterPro"/>
</dbReference>
<name>A0A7X6QZN1_9CELL</name>
<keyword evidence="1 5" id="KW-0597">Phosphoprotein</keyword>
<dbReference type="SMART" id="SM00421">
    <property type="entry name" value="HTH_LUXR"/>
    <property type="match status" value="1"/>
</dbReference>
<comment type="caution">
    <text evidence="8">The sequence shown here is derived from an EMBL/GenBank/DDBJ whole genome shotgun (WGS) entry which is preliminary data.</text>
</comment>
<dbReference type="PRINTS" id="PR00038">
    <property type="entry name" value="HTHLUXR"/>
</dbReference>
<dbReference type="InterPro" id="IPR039420">
    <property type="entry name" value="WalR-like"/>
</dbReference>
<proteinExistence type="predicted"/>
<dbReference type="InterPro" id="IPR058245">
    <property type="entry name" value="NreC/VraR/RcsB-like_REC"/>
</dbReference>
<evidence type="ECO:0000256" key="2">
    <source>
        <dbReference type="ARBA" id="ARBA00023015"/>
    </source>
</evidence>
<dbReference type="SMART" id="SM00448">
    <property type="entry name" value="REC"/>
    <property type="match status" value="1"/>
</dbReference>
<dbReference type="InterPro" id="IPR011006">
    <property type="entry name" value="CheY-like_superfamily"/>
</dbReference>
<evidence type="ECO:0000259" key="6">
    <source>
        <dbReference type="PROSITE" id="PS50043"/>
    </source>
</evidence>
<evidence type="ECO:0000256" key="4">
    <source>
        <dbReference type="ARBA" id="ARBA00023163"/>
    </source>
</evidence>
<dbReference type="Pfam" id="PF00072">
    <property type="entry name" value="Response_reg"/>
    <property type="match status" value="1"/>
</dbReference>
<evidence type="ECO:0000259" key="7">
    <source>
        <dbReference type="PROSITE" id="PS50110"/>
    </source>
</evidence>
<dbReference type="SUPFAM" id="SSF52172">
    <property type="entry name" value="CheY-like"/>
    <property type="match status" value="1"/>
</dbReference>
<feature type="domain" description="HTH luxR-type" evidence="6">
    <location>
        <begin position="147"/>
        <end position="217"/>
    </location>
</feature>
<dbReference type="RefSeq" id="WP_168630451.1">
    <property type="nucleotide sequence ID" value="NZ_BONL01000002.1"/>
</dbReference>
<dbReference type="InterPro" id="IPR036388">
    <property type="entry name" value="WH-like_DNA-bd_sf"/>
</dbReference>
<dbReference type="Gene3D" id="3.40.50.2300">
    <property type="match status" value="1"/>
</dbReference>
<dbReference type="GO" id="GO:0003677">
    <property type="term" value="F:DNA binding"/>
    <property type="evidence" value="ECO:0007669"/>
    <property type="project" value="UniProtKB-KW"/>
</dbReference>
<evidence type="ECO:0000313" key="9">
    <source>
        <dbReference type="Proteomes" id="UP000581206"/>
    </source>
</evidence>
<keyword evidence="4" id="KW-0804">Transcription</keyword>
<evidence type="ECO:0000256" key="5">
    <source>
        <dbReference type="PROSITE-ProRule" id="PRU00169"/>
    </source>
</evidence>
<dbReference type="EMBL" id="JAAXOX010000005">
    <property type="protein sequence ID" value="NKY23320.1"/>
    <property type="molecule type" value="Genomic_DNA"/>
</dbReference>
<keyword evidence="9" id="KW-1185">Reference proteome</keyword>
<protein>
    <submittedName>
        <fullName evidence="8">Response regulator transcription factor</fullName>
    </submittedName>
</protein>
<dbReference type="Proteomes" id="UP000581206">
    <property type="component" value="Unassembled WGS sequence"/>
</dbReference>
<keyword evidence="3" id="KW-0238">DNA-binding</keyword>
<sequence>MADRLRIVLAEDAALIGEGLVAVLDRAGHRVTSWVRDATSIPAAVDRDDPDLLLTDVRMPPGNATDGLEAALALRARRPGFPVLVLSQYIAREYARELLADGGGAVGYLLKERISAMAEFRSALTTVASGGTCIDPEVVATMLRARRSGPLDRLTEREREVLARMAEGRSNAEIAAAMFVSEAAVVKHVGSLLNKLGLPADAPGNRRVRAVLAWLDAAQSP</sequence>
<dbReference type="PANTHER" id="PTHR43214:SF24">
    <property type="entry name" value="TRANSCRIPTIONAL REGULATORY PROTEIN NARL-RELATED"/>
    <property type="match status" value="1"/>
</dbReference>
<feature type="domain" description="Response regulatory" evidence="7">
    <location>
        <begin position="6"/>
        <end position="126"/>
    </location>
</feature>
<dbReference type="PROSITE" id="PS50110">
    <property type="entry name" value="RESPONSE_REGULATORY"/>
    <property type="match status" value="1"/>
</dbReference>
<evidence type="ECO:0000313" key="8">
    <source>
        <dbReference type="EMBL" id="NKY23320.1"/>
    </source>
</evidence>
<organism evidence="8 9">
    <name type="scientific">Cellulomonas denverensis</name>
    <dbReference type="NCBI Taxonomy" id="264297"/>
    <lineage>
        <taxon>Bacteria</taxon>
        <taxon>Bacillati</taxon>
        <taxon>Actinomycetota</taxon>
        <taxon>Actinomycetes</taxon>
        <taxon>Micrococcales</taxon>
        <taxon>Cellulomonadaceae</taxon>
        <taxon>Cellulomonas</taxon>
    </lineage>
</organism>
<dbReference type="InterPro" id="IPR016032">
    <property type="entry name" value="Sig_transdc_resp-reg_C-effctor"/>
</dbReference>
<dbReference type="CDD" id="cd06170">
    <property type="entry name" value="LuxR_C_like"/>
    <property type="match status" value="1"/>
</dbReference>
<evidence type="ECO:0000256" key="1">
    <source>
        <dbReference type="ARBA" id="ARBA00022553"/>
    </source>
</evidence>